<evidence type="ECO:0000256" key="1">
    <source>
        <dbReference type="SAM" id="MobiDB-lite"/>
    </source>
</evidence>
<reference evidence="2 3" key="1">
    <citation type="submission" date="2023-02" db="EMBL/GenBank/DDBJ databases">
        <title>LHISI_Scaffold_Assembly.</title>
        <authorList>
            <person name="Stuart O.P."/>
            <person name="Cleave R."/>
            <person name="Magrath M.J.L."/>
            <person name="Mikheyev A.S."/>
        </authorList>
    </citation>
    <scope>NUCLEOTIDE SEQUENCE [LARGE SCALE GENOMIC DNA]</scope>
    <source>
        <strain evidence="2">Daus_M_001</strain>
        <tissue evidence="2">Leg muscle</tissue>
    </source>
</reference>
<dbReference type="Proteomes" id="UP001159363">
    <property type="component" value="Chromosome 3"/>
</dbReference>
<organism evidence="2 3">
    <name type="scientific">Dryococelus australis</name>
    <dbReference type="NCBI Taxonomy" id="614101"/>
    <lineage>
        <taxon>Eukaryota</taxon>
        <taxon>Metazoa</taxon>
        <taxon>Ecdysozoa</taxon>
        <taxon>Arthropoda</taxon>
        <taxon>Hexapoda</taxon>
        <taxon>Insecta</taxon>
        <taxon>Pterygota</taxon>
        <taxon>Neoptera</taxon>
        <taxon>Polyneoptera</taxon>
        <taxon>Phasmatodea</taxon>
        <taxon>Verophasmatodea</taxon>
        <taxon>Anareolatae</taxon>
        <taxon>Phasmatidae</taxon>
        <taxon>Eurycanthinae</taxon>
        <taxon>Dryococelus</taxon>
    </lineage>
</organism>
<name>A0ABQ9I0P6_9NEOP</name>
<sequence length="446" mass="49437">MLQRQNEGVGEREIPEKTRRPVASFGWLTSPQSPCNKIQHRIATESSVDDTLVGPDGSAVVMLEGAGTRNEVVFVERDVAPADGTFVFVVCIGMQELQERNDVPTAMMEFAATQILDFGGSQVVMESEAERFGRRSEVSMEQRLNARAGETGESRENPLTSCIVWHDSYLQKSGHDSAASLYSAGIEYVPICLERFKISCLLLAGNDELVRHEQDICGCGPAPARSWGQSEWDYVSDRTGEASTVLDWSEPQFEVFGTFWLAEEDRWRVLIPTNNQVFSGDDGEAREWFEQWWNAAVYETATPRGNQPTAASTRKSVSELNSDGNLARRVYALFTVMEARRPLASRCVHARGTRPANRCETRDDVRTLTWAAPDKPQSSPHLRAATPPVLRPPAFLSTKRKEDYELIQTDPVRSLQYLPGKCSGLAAALVGKACLLLLFACLPSVG</sequence>
<accession>A0ABQ9I0P6</accession>
<feature type="region of interest" description="Disordered" evidence="1">
    <location>
        <begin position="371"/>
        <end position="392"/>
    </location>
</feature>
<keyword evidence="3" id="KW-1185">Reference proteome</keyword>
<gene>
    <name evidence="2" type="ORF">PR048_009733</name>
</gene>
<protein>
    <submittedName>
        <fullName evidence="2">Uncharacterized protein</fullName>
    </submittedName>
</protein>
<evidence type="ECO:0000313" key="3">
    <source>
        <dbReference type="Proteomes" id="UP001159363"/>
    </source>
</evidence>
<proteinExistence type="predicted"/>
<comment type="caution">
    <text evidence="2">The sequence shown here is derived from an EMBL/GenBank/DDBJ whole genome shotgun (WGS) entry which is preliminary data.</text>
</comment>
<evidence type="ECO:0000313" key="2">
    <source>
        <dbReference type="EMBL" id="KAJ8890225.1"/>
    </source>
</evidence>
<dbReference type="EMBL" id="JARBHB010000003">
    <property type="protein sequence ID" value="KAJ8890225.1"/>
    <property type="molecule type" value="Genomic_DNA"/>
</dbReference>